<evidence type="ECO:0000313" key="7">
    <source>
        <dbReference type="Proteomes" id="UP001597601"/>
    </source>
</evidence>
<protein>
    <submittedName>
        <fullName evidence="6">Carbohydrate deacetylase</fullName>
    </submittedName>
</protein>
<dbReference type="RefSeq" id="WP_377129506.1">
    <property type="nucleotide sequence ID" value="NZ_JBHUON010000021.1"/>
</dbReference>
<dbReference type="SUPFAM" id="SSF88713">
    <property type="entry name" value="Glycoside hydrolase/deacetylase"/>
    <property type="match status" value="1"/>
</dbReference>
<comment type="cofactor">
    <cofactor evidence="1">
        <name>Mg(2+)</name>
        <dbReference type="ChEBI" id="CHEBI:18420"/>
    </cofactor>
</comment>
<gene>
    <name evidence="6" type="ORF">ACFSYC_15680</name>
</gene>
<evidence type="ECO:0000256" key="1">
    <source>
        <dbReference type="ARBA" id="ARBA00001946"/>
    </source>
</evidence>
<organism evidence="6 7">
    <name type="scientific">Mucilaginibacter antarcticus</name>
    <dbReference type="NCBI Taxonomy" id="1855725"/>
    <lineage>
        <taxon>Bacteria</taxon>
        <taxon>Pseudomonadati</taxon>
        <taxon>Bacteroidota</taxon>
        <taxon>Sphingobacteriia</taxon>
        <taxon>Sphingobacteriales</taxon>
        <taxon>Sphingobacteriaceae</taxon>
        <taxon>Mucilaginibacter</taxon>
    </lineage>
</organism>
<comment type="caution">
    <text evidence="6">The sequence shown here is derived from an EMBL/GenBank/DDBJ whole genome shotgun (WGS) entry which is preliminary data.</text>
</comment>
<dbReference type="PANTHER" id="PTHR31609">
    <property type="entry name" value="YDJC DEACETYLASE FAMILY MEMBER"/>
    <property type="match status" value="1"/>
</dbReference>
<dbReference type="PANTHER" id="PTHR31609:SF1">
    <property type="entry name" value="CARBOHYDRATE DEACETYLASE"/>
    <property type="match status" value="1"/>
</dbReference>
<evidence type="ECO:0000256" key="3">
    <source>
        <dbReference type="ARBA" id="ARBA00022801"/>
    </source>
</evidence>
<keyword evidence="2" id="KW-0479">Metal-binding</keyword>
<evidence type="ECO:0000256" key="5">
    <source>
        <dbReference type="ARBA" id="ARBA00023277"/>
    </source>
</evidence>
<keyword evidence="4" id="KW-0460">Magnesium</keyword>
<evidence type="ECO:0000256" key="2">
    <source>
        <dbReference type="ARBA" id="ARBA00022723"/>
    </source>
</evidence>
<evidence type="ECO:0000313" key="6">
    <source>
        <dbReference type="EMBL" id="MFD2866137.1"/>
    </source>
</evidence>
<dbReference type="InterPro" id="IPR006879">
    <property type="entry name" value="YdjC-like"/>
</dbReference>
<keyword evidence="3" id="KW-0378">Hydrolase</keyword>
<dbReference type="Pfam" id="PF04794">
    <property type="entry name" value="YdjC"/>
    <property type="match status" value="1"/>
</dbReference>
<proteinExistence type="predicted"/>
<dbReference type="Proteomes" id="UP001597601">
    <property type="component" value="Unassembled WGS sequence"/>
</dbReference>
<dbReference type="Gene3D" id="3.20.20.370">
    <property type="entry name" value="Glycoside hydrolase/deacetylase"/>
    <property type="match status" value="1"/>
</dbReference>
<accession>A0ABW5XSD8</accession>
<name>A0ABW5XSD8_9SPHI</name>
<keyword evidence="5" id="KW-0119">Carbohydrate metabolism</keyword>
<dbReference type="InterPro" id="IPR011330">
    <property type="entry name" value="Glyco_hydro/deAcase_b/a-brl"/>
</dbReference>
<keyword evidence="7" id="KW-1185">Reference proteome</keyword>
<evidence type="ECO:0000256" key="4">
    <source>
        <dbReference type="ARBA" id="ARBA00022842"/>
    </source>
</evidence>
<sequence>MLIPKNIIVNADDIGLSQSVNRAILYSYQQGYINSTSLLTNMDDFDDAVKIIRKHPEIINIGVHGNFAEGKPLTDFAAQQFLTADGSWNVTKTAKLLQLLDTRSKAAFKNELNAQIEKALAVNVNISHLDSHLHLHTLPAFYALYIEAAKKYDLKLRLAQTYSEGSYIKFAYRKYINNKIKSAGIAHSVFFETVDKFLGNPDRQMDRPVEIMVHPDFNDDGKLIDHVDSTSMSKWMTFVKGK</sequence>
<dbReference type="EMBL" id="JBHUON010000021">
    <property type="protein sequence ID" value="MFD2866137.1"/>
    <property type="molecule type" value="Genomic_DNA"/>
</dbReference>
<reference evidence="7" key="1">
    <citation type="journal article" date="2019" name="Int. J. Syst. Evol. Microbiol.">
        <title>The Global Catalogue of Microorganisms (GCM) 10K type strain sequencing project: providing services to taxonomists for standard genome sequencing and annotation.</title>
        <authorList>
            <consortium name="The Broad Institute Genomics Platform"/>
            <consortium name="The Broad Institute Genome Sequencing Center for Infectious Disease"/>
            <person name="Wu L."/>
            <person name="Ma J."/>
        </authorList>
    </citation>
    <scope>NUCLEOTIDE SEQUENCE [LARGE SCALE GENOMIC DNA]</scope>
    <source>
        <strain evidence="7">KCTC 52232</strain>
    </source>
</reference>